<name>A0A8H6DTC8_COCSA</name>
<dbReference type="EMBL" id="WNKQ01000014">
    <property type="protein sequence ID" value="KAF5847274.1"/>
    <property type="molecule type" value="Genomic_DNA"/>
</dbReference>
<evidence type="ECO:0000313" key="2">
    <source>
        <dbReference type="Proteomes" id="UP000624244"/>
    </source>
</evidence>
<proteinExistence type="predicted"/>
<dbReference type="Proteomes" id="UP000624244">
    <property type="component" value="Unassembled WGS sequence"/>
</dbReference>
<dbReference type="AlphaFoldDB" id="A0A8H6DTC8"/>
<gene>
    <name evidence="1" type="ORF">GGP41_003531</name>
</gene>
<accession>A0A8H6DTC8</accession>
<evidence type="ECO:0000313" key="1">
    <source>
        <dbReference type="EMBL" id="KAF5847274.1"/>
    </source>
</evidence>
<comment type="caution">
    <text evidence="1">The sequence shown here is derived from an EMBL/GenBank/DDBJ whole genome shotgun (WGS) entry which is preliminary data.</text>
</comment>
<protein>
    <submittedName>
        <fullName evidence="1">Uncharacterized protein</fullName>
    </submittedName>
</protein>
<organism evidence="1 2">
    <name type="scientific">Cochliobolus sativus</name>
    <name type="common">Common root rot and spot blotch fungus</name>
    <name type="synonym">Bipolaris sorokiniana</name>
    <dbReference type="NCBI Taxonomy" id="45130"/>
    <lineage>
        <taxon>Eukaryota</taxon>
        <taxon>Fungi</taxon>
        <taxon>Dikarya</taxon>
        <taxon>Ascomycota</taxon>
        <taxon>Pezizomycotina</taxon>
        <taxon>Dothideomycetes</taxon>
        <taxon>Pleosporomycetidae</taxon>
        <taxon>Pleosporales</taxon>
        <taxon>Pleosporineae</taxon>
        <taxon>Pleosporaceae</taxon>
        <taxon>Bipolaris</taxon>
    </lineage>
</organism>
<reference evidence="1" key="1">
    <citation type="submission" date="2019-11" db="EMBL/GenBank/DDBJ databases">
        <title>Bipolaris sorokiniana Genome sequencing.</title>
        <authorList>
            <person name="Wang H."/>
        </authorList>
    </citation>
    <scope>NUCLEOTIDE SEQUENCE</scope>
</reference>
<sequence length="110" mass="11371">MSFTPGASTPDTYALHPTSGNPFSLQASACCFTLGLLRASIQHGAQTLRRALLLSSLVLCARLIPDGHLPGLELPRNIGPFAGAGGLIVGSLFNGYPSHSPLLATRGPYG</sequence>